<dbReference type="Proteomes" id="UP001589838">
    <property type="component" value="Unassembled WGS sequence"/>
</dbReference>
<accession>A0ABV6K7W5</accession>
<reference evidence="2 3" key="1">
    <citation type="submission" date="2024-09" db="EMBL/GenBank/DDBJ databases">
        <authorList>
            <person name="Sun Q."/>
            <person name="Mori K."/>
        </authorList>
    </citation>
    <scope>NUCLEOTIDE SEQUENCE [LARGE SCALE GENOMIC DNA]</scope>
    <source>
        <strain evidence="2 3">NCAIM B.02610</strain>
    </source>
</reference>
<comment type="caution">
    <text evidence="2">The sequence shown here is derived from an EMBL/GenBank/DDBJ whole genome shotgun (WGS) entry which is preliminary data.</text>
</comment>
<gene>
    <name evidence="2" type="ORF">ACFFHM_00310</name>
</gene>
<keyword evidence="1" id="KW-0472">Membrane</keyword>
<keyword evidence="1" id="KW-0812">Transmembrane</keyword>
<name>A0ABV6K7W5_9BACI</name>
<feature type="transmembrane region" description="Helical" evidence="1">
    <location>
        <begin position="64"/>
        <end position="87"/>
    </location>
</feature>
<feature type="transmembrane region" description="Helical" evidence="1">
    <location>
        <begin position="150"/>
        <end position="172"/>
    </location>
</feature>
<evidence type="ECO:0000256" key="1">
    <source>
        <dbReference type="SAM" id="Phobius"/>
    </source>
</evidence>
<evidence type="ECO:0000313" key="3">
    <source>
        <dbReference type="Proteomes" id="UP001589838"/>
    </source>
</evidence>
<evidence type="ECO:0000313" key="2">
    <source>
        <dbReference type="EMBL" id="MFC0469045.1"/>
    </source>
</evidence>
<dbReference type="InterPro" id="IPR048147">
    <property type="entry name" value="CBO0543-like"/>
</dbReference>
<feature type="transmembrane region" description="Helical" evidence="1">
    <location>
        <begin position="99"/>
        <end position="119"/>
    </location>
</feature>
<dbReference type="EMBL" id="JBHLUX010000001">
    <property type="protein sequence ID" value="MFC0469045.1"/>
    <property type="molecule type" value="Genomic_DNA"/>
</dbReference>
<organism evidence="2 3">
    <name type="scientific">Halalkalibacter kiskunsagensis</name>
    <dbReference type="NCBI Taxonomy" id="1548599"/>
    <lineage>
        <taxon>Bacteria</taxon>
        <taxon>Bacillati</taxon>
        <taxon>Bacillota</taxon>
        <taxon>Bacilli</taxon>
        <taxon>Bacillales</taxon>
        <taxon>Bacillaceae</taxon>
        <taxon>Halalkalibacter</taxon>
    </lineage>
</organism>
<keyword evidence="3" id="KW-1185">Reference proteome</keyword>
<dbReference type="RefSeq" id="WP_390183745.1">
    <property type="nucleotide sequence ID" value="NZ_JAXBLX010000001.1"/>
</dbReference>
<keyword evidence="1" id="KW-1133">Transmembrane helix</keyword>
<feature type="transmembrane region" description="Helical" evidence="1">
    <location>
        <begin position="125"/>
        <end position="143"/>
    </location>
</feature>
<proteinExistence type="predicted"/>
<dbReference type="NCBIfam" id="NF041644">
    <property type="entry name" value="CBO0543_fam"/>
    <property type="match status" value="1"/>
</dbReference>
<protein>
    <submittedName>
        <fullName evidence="2">CBO0543 family protein</fullName>
    </submittedName>
</protein>
<feature type="transmembrane region" description="Helical" evidence="1">
    <location>
        <begin position="25"/>
        <end position="44"/>
    </location>
</feature>
<sequence>MHIVYNLIYFLAAWRWGDWRNWKEYYPTILFFILCDLLHNFLAYNHDLWIYEEIFFAELLPNHTTISLLYMVVIYPATILIYLNYFFRTDKWSNKVFHFAIWVSIYIVAECTNLYVGLFSHHNGWNIWYSILFILMMFILFPIHYRKPLLAWGISILIIVLIVLNFDLFLYFK</sequence>